<reference evidence="5" key="1">
    <citation type="submission" date="2019-06" db="EMBL/GenBank/DDBJ databases">
        <authorList>
            <person name="Zheng W."/>
        </authorList>
    </citation>
    <scope>NUCLEOTIDE SEQUENCE</scope>
    <source>
        <strain evidence="5">QDHG01</strain>
    </source>
</reference>
<accession>A0A8J8NP72</accession>
<dbReference type="PANTHER" id="PTHR13200">
    <property type="entry name" value="EEF1A LYSINE METHYLTRANSFERASE 1"/>
    <property type="match status" value="1"/>
</dbReference>
<dbReference type="PANTHER" id="PTHR13200:SF1">
    <property type="entry name" value="NUCLEIC ACID BINDING PROTEIN"/>
    <property type="match status" value="1"/>
</dbReference>
<dbReference type="InterPro" id="IPR029063">
    <property type="entry name" value="SAM-dependent_MTases_sf"/>
</dbReference>
<evidence type="ECO:0000256" key="3">
    <source>
        <dbReference type="ARBA" id="ARBA00022603"/>
    </source>
</evidence>
<dbReference type="OrthoDB" id="206354at2759"/>
<dbReference type="GO" id="GO:0032259">
    <property type="term" value="P:methylation"/>
    <property type="evidence" value="ECO:0007669"/>
    <property type="project" value="UniProtKB-KW"/>
</dbReference>
<evidence type="ECO:0000313" key="6">
    <source>
        <dbReference type="Proteomes" id="UP000785679"/>
    </source>
</evidence>
<organism evidence="5 6">
    <name type="scientific">Halteria grandinella</name>
    <dbReference type="NCBI Taxonomy" id="5974"/>
    <lineage>
        <taxon>Eukaryota</taxon>
        <taxon>Sar</taxon>
        <taxon>Alveolata</taxon>
        <taxon>Ciliophora</taxon>
        <taxon>Intramacronucleata</taxon>
        <taxon>Spirotrichea</taxon>
        <taxon>Stichotrichia</taxon>
        <taxon>Sporadotrichida</taxon>
        <taxon>Halteriidae</taxon>
        <taxon>Halteria</taxon>
    </lineage>
</organism>
<keyword evidence="3" id="KW-0489">Methyltransferase</keyword>
<sequence>MDSLNPFLAKHKEKSDFNQYWYSKATINFMASECEQFGQKIAFLSTPSIYFSLKNKEIKAASRVFDFDTKFNKDPGFVFYDFNKPEDIPADLHNYFDMVVIDPPFITREVWEKYATAAKLILIKEGGKILLSTIDENEGFIDELLGAKRRAFRPSIPNLVYQYSLYSNYESEGLLAKNPEIPDFD</sequence>
<dbReference type="GO" id="GO:0003676">
    <property type="term" value="F:nucleic acid binding"/>
    <property type="evidence" value="ECO:0007669"/>
    <property type="project" value="InterPro"/>
</dbReference>
<evidence type="ECO:0000256" key="4">
    <source>
        <dbReference type="ARBA" id="ARBA00022679"/>
    </source>
</evidence>
<keyword evidence="2" id="KW-0963">Cytoplasm</keyword>
<comment type="caution">
    <text evidence="5">The sequence shown here is derived from an EMBL/GenBank/DDBJ whole genome shotgun (WGS) entry which is preliminary data.</text>
</comment>
<dbReference type="InterPro" id="IPR002052">
    <property type="entry name" value="DNA_methylase_N6_adenine_CS"/>
</dbReference>
<protein>
    <recommendedName>
        <fullName evidence="7">N6-adenine methyltransferase</fullName>
    </recommendedName>
</protein>
<dbReference type="PROSITE" id="PS00092">
    <property type="entry name" value="N6_MTASE"/>
    <property type="match status" value="1"/>
</dbReference>
<keyword evidence="4" id="KW-0808">Transferase</keyword>
<dbReference type="InterPro" id="IPR019369">
    <property type="entry name" value="Efm5/EEF1AKMT1"/>
</dbReference>
<evidence type="ECO:0008006" key="7">
    <source>
        <dbReference type="Google" id="ProtNLM"/>
    </source>
</evidence>
<evidence type="ECO:0000256" key="2">
    <source>
        <dbReference type="ARBA" id="ARBA00022490"/>
    </source>
</evidence>
<name>A0A8J8NP72_HALGN</name>
<dbReference type="Proteomes" id="UP000785679">
    <property type="component" value="Unassembled WGS sequence"/>
</dbReference>
<dbReference type="Pfam" id="PF10237">
    <property type="entry name" value="N6-adenineMlase"/>
    <property type="match status" value="1"/>
</dbReference>
<dbReference type="SUPFAM" id="SSF53335">
    <property type="entry name" value="S-adenosyl-L-methionine-dependent methyltransferases"/>
    <property type="match status" value="1"/>
</dbReference>
<evidence type="ECO:0000313" key="5">
    <source>
        <dbReference type="EMBL" id="TNV77726.1"/>
    </source>
</evidence>
<dbReference type="InterPro" id="IPR041370">
    <property type="entry name" value="Mlase_EEF1AKMT1/ZCCHC4"/>
</dbReference>
<dbReference type="GO" id="GO:0016279">
    <property type="term" value="F:protein-lysine N-methyltransferase activity"/>
    <property type="evidence" value="ECO:0007669"/>
    <property type="project" value="InterPro"/>
</dbReference>
<dbReference type="GO" id="GO:0005737">
    <property type="term" value="C:cytoplasm"/>
    <property type="evidence" value="ECO:0007669"/>
    <property type="project" value="UniProtKB-SubCell"/>
</dbReference>
<gene>
    <name evidence="5" type="ORF">FGO68_gene14954</name>
</gene>
<comment type="subcellular location">
    <subcellularLocation>
        <location evidence="1">Cytoplasm</location>
    </subcellularLocation>
</comment>
<dbReference type="AlphaFoldDB" id="A0A8J8NP72"/>
<evidence type="ECO:0000256" key="1">
    <source>
        <dbReference type="ARBA" id="ARBA00004496"/>
    </source>
</evidence>
<proteinExistence type="predicted"/>
<keyword evidence="6" id="KW-1185">Reference proteome</keyword>
<dbReference type="EMBL" id="RRYP01011450">
    <property type="protein sequence ID" value="TNV77726.1"/>
    <property type="molecule type" value="Genomic_DNA"/>
</dbReference>